<proteinExistence type="predicted"/>
<evidence type="ECO:0000313" key="6">
    <source>
        <dbReference type="Proteomes" id="UP000198900"/>
    </source>
</evidence>
<gene>
    <name evidence="5" type="ORF">SAMN04487926_104166</name>
</gene>
<dbReference type="Gene3D" id="1.10.10.60">
    <property type="entry name" value="Homeodomain-like"/>
    <property type="match status" value="2"/>
</dbReference>
<dbReference type="InterPro" id="IPR050204">
    <property type="entry name" value="AraC_XylS_family_regulators"/>
</dbReference>
<evidence type="ECO:0000256" key="2">
    <source>
        <dbReference type="ARBA" id="ARBA00023125"/>
    </source>
</evidence>
<comment type="caution">
    <text evidence="5">The sequence shown here is derived from an EMBL/GenBank/DDBJ whole genome shotgun (WGS) entry which is preliminary data.</text>
</comment>
<dbReference type="GO" id="GO:0043565">
    <property type="term" value="F:sequence-specific DNA binding"/>
    <property type="evidence" value="ECO:0007669"/>
    <property type="project" value="InterPro"/>
</dbReference>
<dbReference type="SMART" id="SM00342">
    <property type="entry name" value="HTH_ARAC"/>
    <property type="match status" value="1"/>
</dbReference>
<dbReference type="PROSITE" id="PS01124">
    <property type="entry name" value="HTH_ARAC_FAMILY_2"/>
    <property type="match status" value="1"/>
</dbReference>
<dbReference type="SUPFAM" id="SSF52317">
    <property type="entry name" value="Class I glutamine amidotransferase-like"/>
    <property type="match status" value="1"/>
</dbReference>
<evidence type="ECO:0000256" key="1">
    <source>
        <dbReference type="ARBA" id="ARBA00023015"/>
    </source>
</evidence>
<dbReference type="Proteomes" id="UP000198900">
    <property type="component" value="Unassembled WGS sequence"/>
</dbReference>
<dbReference type="PANTHER" id="PTHR46796">
    <property type="entry name" value="HTH-TYPE TRANSCRIPTIONAL ACTIVATOR RHAS-RELATED"/>
    <property type="match status" value="1"/>
</dbReference>
<evidence type="ECO:0000259" key="4">
    <source>
        <dbReference type="PROSITE" id="PS01124"/>
    </source>
</evidence>
<dbReference type="InterPro" id="IPR018060">
    <property type="entry name" value="HTH_AraC"/>
</dbReference>
<dbReference type="SUPFAM" id="SSF46689">
    <property type="entry name" value="Homeodomain-like"/>
    <property type="match status" value="2"/>
</dbReference>
<dbReference type="Gene3D" id="3.40.50.880">
    <property type="match status" value="1"/>
</dbReference>
<evidence type="ECO:0000256" key="3">
    <source>
        <dbReference type="ARBA" id="ARBA00023163"/>
    </source>
</evidence>
<accession>A0A7Z7B383</accession>
<keyword evidence="6" id="KW-1185">Reference proteome</keyword>
<organism evidence="5 6">
    <name type="scientific">Paraburkholderia steynii</name>
    <dbReference type="NCBI Taxonomy" id="1245441"/>
    <lineage>
        <taxon>Bacteria</taxon>
        <taxon>Pseudomonadati</taxon>
        <taxon>Pseudomonadota</taxon>
        <taxon>Betaproteobacteria</taxon>
        <taxon>Burkholderiales</taxon>
        <taxon>Burkholderiaceae</taxon>
        <taxon>Paraburkholderia</taxon>
    </lineage>
</organism>
<dbReference type="InterPro" id="IPR029062">
    <property type="entry name" value="Class_I_gatase-like"/>
</dbReference>
<dbReference type="Pfam" id="PF12833">
    <property type="entry name" value="HTH_18"/>
    <property type="match status" value="1"/>
</dbReference>
<dbReference type="AlphaFoldDB" id="A0A7Z7B383"/>
<keyword evidence="1" id="KW-0805">Transcription regulation</keyword>
<evidence type="ECO:0000313" key="5">
    <source>
        <dbReference type="EMBL" id="SDH37533.1"/>
    </source>
</evidence>
<keyword evidence="2 5" id="KW-0238">DNA-binding</keyword>
<dbReference type="RefSeq" id="WP_091777262.1">
    <property type="nucleotide sequence ID" value="NZ_FNDI01000004.1"/>
</dbReference>
<dbReference type="EMBL" id="FNDI01000004">
    <property type="protein sequence ID" value="SDH37533.1"/>
    <property type="molecule type" value="Genomic_DNA"/>
</dbReference>
<keyword evidence="3" id="KW-0804">Transcription</keyword>
<feature type="domain" description="HTH araC/xylS-type" evidence="4">
    <location>
        <begin position="209"/>
        <end position="307"/>
    </location>
</feature>
<protein>
    <submittedName>
        <fullName evidence="5">Transcriptional regulator GlxA family, contains an amidase domain and an AraC-type DNA-binding HTH domain</fullName>
    </submittedName>
</protein>
<name>A0A7Z7B383_9BURK</name>
<dbReference type="GO" id="GO:0003700">
    <property type="term" value="F:DNA-binding transcription factor activity"/>
    <property type="evidence" value="ECO:0007669"/>
    <property type="project" value="InterPro"/>
</dbReference>
<reference evidence="5" key="1">
    <citation type="submission" date="2016-10" db="EMBL/GenBank/DDBJ databases">
        <authorList>
            <person name="Varghese N."/>
            <person name="Submissions S."/>
        </authorList>
    </citation>
    <scope>NUCLEOTIDE SEQUENCE [LARGE SCALE GENOMIC DNA]</scope>
    <source>
        <strain evidence="5">YR281</strain>
    </source>
</reference>
<sequence length="336" mass="36833">MFVENNLQWILHKQISAASTTQRIAFVLTESCDLLGIGAIAEALECACSMAMSETSKRYEMRFLSEAGGHVKCDRSLFVSTDELPKNGDETFAHVFVAGRTHSRATCDTPSLGGWLQRMKANGARIKFLTAGFETSNGTDDQGTVSGYEQARRRRAQLGNAVKAAFEVIRADFGESIAHEALRRTSFVDSGEWLSPSVETTNTAGERIRAAARWLQDNCHRAVSVNDAAEACAMSQRTLLRNFQTYIGASPSEYLQRVRLERACQLLVETSLPADKVARRVGLTNGDRLGKLFRRCVGKSPIEYRAWMRGNSGANEANGGTVCSVDQQSALATCDE</sequence>
<dbReference type="InterPro" id="IPR009057">
    <property type="entry name" value="Homeodomain-like_sf"/>
</dbReference>